<dbReference type="EMBL" id="VTPC01000717">
    <property type="protein sequence ID" value="KAF2904654.1"/>
    <property type="molecule type" value="Genomic_DNA"/>
</dbReference>
<dbReference type="PANTHER" id="PTHR47272">
    <property type="entry name" value="DDE_TNP_1_7 DOMAIN-CONTAINING PROTEIN"/>
    <property type="match status" value="1"/>
</dbReference>
<gene>
    <name evidence="3" type="ORF">ILUMI_01521</name>
</gene>
<evidence type="ECO:0000313" key="3">
    <source>
        <dbReference type="EMBL" id="KAF2904654.1"/>
    </source>
</evidence>
<dbReference type="Proteomes" id="UP000801492">
    <property type="component" value="Unassembled WGS sequence"/>
</dbReference>
<name>A0A8K0DIC5_IGNLU</name>
<reference evidence="3" key="1">
    <citation type="submission" date="2019-08" db="EMBL/GenBank/DDBJ databases">
        <title>The genome of the North American firefly Photinus pyralis.</title>
        <authorList>
            <consortium name="Photinus pyralis genome working group"/>
            <person name="Fallon T.R."/>
            <person name="Sander Lower S.E."/>
            <person name="Weng J.-K."/>
        </authorList>
    </citation>
    <scope>NUCLEOTIDE SEQUENCE</scope>
    <source>
        <strain evidence="3">TRF0915ILg1</strain>
        <tissue evidence="3">Whole body</tissue>
    </source>
</reference>
<comment type="caution">
    <text evidence="3">The sequence shown here is derived from an EMBL/GenBank/DDBJ whole genome shotgun (WGS) entry which is preliminary data.</text>
</comment>
<feature type="compositionally biased region" description="Basic and acidic residues" evidence="1">
    <location>
        <begin position="222"/>
        <end position="231"/>
    </location>
</feature>
<protein>
    <recommendedName>
        <fullName evidence="2">PiggyBac transposable element-derived protein domain-containing protein</fullName>
    </recommendedName>
</protein>
<evidence type="ECO:0000259" key="2">
    <source>
        <dbReference type="Pfam" id="PF13843"/>
    </source>
</evidence>
<sequence length="272" mass="31100">MEFKIQDNDFEDEIPLAQLMSIKINKSKKNYKWCVNDSMDGPGTLSSFFGSEATNIQGNSPLEYFLSLFAEDIVENIVYQTNIHAAQNNKLNFGLTKEEFYRFLGINLIMSYIKYPRLCLYWSSDEGLRMNLIANSMSVNRYELISRYMHFIDRLKENFLATAEPEEYQSVDEQIIPLKGRLNFGACVEVFLRLEELQLRGIWATGTLRLSRLQNPKSSLKSGKDMKREGRGSVSVATTESENVTVTKCMDNNAVRLTSSCAGNKPQNCTQR</sequence>
<dbReference type="InterPro" id="IPR029526">
    <property type="entry name" value="PGBD"/>
</dbReference>
<dbReference type="Pfam" id="PF13843">
    <property type="entry name" value="DDE_Tnp_1_7"/>
    <property type="match status" value="1"/>
</dbReference>
<organism evidence="3 4">
    <name type="scientific">Ignelater luminosus</name>
    <name type="common">Cucubano</name>
    <name type="synonym">Pyrophorus luminosus</name>
    <dbReference type="NCBI Taxonomy" id="2038154"/>
    <lineage>
        <taxon>Eukaryota</taxon>
        <taxon>Metazoa</taxon>
        <taxon>Ecdysozoa</taxon>
        <taxon>Arthropoda</taxon>
        <taxon>Hexapoda</taxon>
        <taxon>Insecta</taxon>
        <taxon>Pterygota</taxon>
        <taxon>Neoptera</taxon>
        <taxon>Endopterygota</taxon>
        <taxon>Coleoptera</taxon>
        <taxon>Polyphaga</taxon>
        <taxon>Elateriformia</taxon>
        <taxon>Elateroidea</taxon>
        <taxon>Elateridae</taxon>
        <taxon>Agrypninae</taxon>
        <taxon>Pyrophorini</taxon>
        <taxon>Ignelater</taxon>
    </lineage>
</organism>
<keyword evidence="4" id="KW-1185">Reference proteome</keyword>
<feature type="domain" description="PiggyBac transposable element-derived protein" evidence="2">
    <location>
        <begin position="60"/>
        <end position="153"/>
    </location>
</feature>
<dbReference type="PANTHER" id="PTHR47272:SF1">
    <property type="entry name" value="PIGGYBAC TRANSPOSABLE ELEMENT-DERIVED PROTEIN 3-LIKE"/>
    <property type="match status" value="1"/>
</dbReference>
<dbReference type="OrthoDB" id="6764648at2759"/>
<feature type="region of interest" description="Disordered" evidence="1">
    <location>
        <begin position="216"/>
        <end position="237"/>
    </location>
</feature>
<proteinExistence type="predicted"/>
<evidence type="ECO:0000313" key="4">
    <source>
        <dbReference type="Proteomes" id="UP000801492"/>
    </source>
</evidence>
<evidence type="ECO:0000256" key="1">
    <source>
        <dbReference type="SAM" id="MobiDB-lite"/>
    </source>
</evidence>
<dbReference type="AlphaFoldDB" id="A0A8K0DIC5"/>
<accession>A0A8K0DIC5</accession>